<evidence type="ECO:0000313" key="6">
    <source>
        <dbReference type="EMBL" id="KRN58265.1"/>
    </source>
</evidence>
<dbReference type="CDD" id="cd00215">
    <property type="entry name" value="PTS_IIA_lac"/>
    <property type="match status" value="1"/>
</dbReference>
<proteinExistence type="predicted"/>
<comment type="caution">
    <text evidence="6">The sequence shown here is derived from an EMBL/GenBank/DDBJ whole genome shotgun (WGS) entry which is preliminary data.</text>
</comment>
<protein>
    <submittedName>
        <fullName evidence="6">PTS family lactose cellobiose (Lac) porter component IIA</fullName>
    </submittedName>
</protein>
<keyword evidence="7" id="KW-1185">Reference proteome</keyword>
<dbReference type="STRING" id="396268.IV45_GL000710"/>
<dbReference type="AlphaFoldDB" id="A0A0R2HZI1"/>
<dbReference type="Pfam" id="PF02255">
    <property type="entry name" value="PTS_IIA"/>
    <property type="match status" value="1"/>
</dbReference>
<sequence>MMDKDPKVNASKTADIVNNAAQQTKKTNELSMQQTMSLIMNAGNARAFAKEGIEAAKKGDFDTAHKKIKAANEALVEAHNTQTGMLTQEARGNHVQLTLLVVHAQDHLMTAITYIDLAEEIINVYEKFTNQD</sequence>
<keyword evidence="4" id="KW-0598">Phosphotransferase system</keyword>
<evidence type="ECO:0000313" key="7">
    <source>
        <dbReference type="Proteomes" id="UP000050934"/>
    </source>
</evidence>
<evidence type="ECO:0000256" key="2">
    <source>
        <dbReference type="ARBA" id="ARBA00022597"/>
    </source>
</evidence>
<dbReference type="EMBL" id="JQBW01000010">
    <property type="protein sequence ID" value="KRN58265.1"/>
    <property type="molecule type" value="Genomic_DNA"/>
</dbReference>
<dbReference type="PROSITE" id="PS51095">
    <property type="entry name" value="PTS_EIIA_TYPE_3"/>
    <property type="match status" value="1"/>
</dbReference>
<feature type="modified residue" description="Phosphohistidine; by HPr" evidence="5">
    <location>
        <position position="103"/>
    </location>
</feature>
<dbReference type="GO" id="GO:0009401">
    <property type="term" value="P:phosphoenolpyruvate-dependent sugar phosphotransferase system"/>
    <property type="evidence" value="ECO:0007669"/>
    <property type="project" value="UniProtKB-KW"/>
</dbReference>
<keyword evidence="3" id="KW-0808">Transferase</keyword>
<evidence type="ECO:0000256" key="5">
    <source>
        <dbReference type="PROSITE-ProRule" id="PRU00418"/>
    </source>
</evidence>
<accession>A0A0R2HZI1</accession>
<dbReference type="Proteomes" id="UP000050934">
    <property type="component" value="Unassembled WGS sequence"/>
</dbReference>
<keyword evidence="2" id="KW-0762">Sugar transport</keyword>
<evidence type="ECO:0000256" key="3">
    <source>
        <dbReference type="ARBA" id="ARBA00022679"/>
    </source>
</evidence>
<dbReference type="InterPro" id="IPR003188">
    <property type="entry name" value="PTS_IIA_lac/cel"/>
</dbReference>
<dbReference type="PATRIC" id="fig|396268.3.peg.720"/>
<dbReference type="PANTHER" id="PTHR34382:SF7">
    <property type="entry name" value="PTS SYSTEM N,N'-DIACETYLCHITOBIOSE-SPECIFIC EIIA COMPONENT"/>
    <property type="match status" value="1"/>
</dbReference>
<keyword evidence="1" id="KW-0813">Transport</keyword>
<dbReference type="SUPFAM" id="SSF46973">
    <property type="entry name" value="Enzyme IIa from lactose specific PTS, IIa-lac"/>
    <property type="match status" value="1"/>
</dbReference>
<reference evidence="6 7" key="1">
    <citation type="journal article" date="2015" name="Genome Announc.">
        <title>Expanding the biotechnology potential of lactobacilli through comparative genomics of 213 strains and associated genera.</title>
        <authorList>
            <person name="Sun Z."/>
            <person name="Harris H.M."/>
            <person name="McCann A."/>
            <person name="Guo C."/>
            <person name="Argimon S."/>
            <person name="Zhang W."/>
            <person name="Yang X."/>
            <person name="Jeffery I.B."/>
            <person name="Cooney J.C."/>
            <person name="Kagawa T.F."/>
            <person name="Liu W."/>
            <person name="Song Y."/>
            <person name="Salvetti E."/>
            <person name="Wrobel A."/>
            <person name="Rasinkangas P."/>
            <person name="Parkhill J."/>
            <person name="Rea M.C."/>
            <person name="O'Sullivan O."/>
            <person name="Ritari J."/>
            <person name="Douillard F.P."/>
            <person name="Paul Ross R."/>
            <person name="Yang R."/>
            <person name="Briner A.E."/>
            <person name="Felis G.E."/>
            <person name="de Vos W.M."/>
            <person name="Barrangou R."/>
            <person name="Klaenhammer T.R."/>
            <person name="Caufield P.W."/>
            <person name="Cui Y."/>
            <person name="Zhang H."/>
            <person name="O'Toole P.W."/>
        </authorList>
    </citation>
    <scope>NUCLEOTIDE SEQUENCE [LARGE SCALE GENOMIC DNA]</scope>
    <source>
        <strain evidence="6 7">DSM 17896</strain>
    </source>
</reference>
<dbReference type="PANTHER" id="PTHR34382">
    <property type="entry name" value="PTS SYSTEM N,N'-DIACETYLCHITOBIOSE-SPECIFIC EIIA COMPONENT"/>
    <property type="match status" value="1"/>
</dbReference>
<dbReference type="InterPro" id="IPR036542">
    <property type="entry name" value="PTS_IIA_lac/cel_sf"/>
</dbReference>
<name>A0A0R2HZI1_9LACO</name>
<dbReference type="Gene3D" id="1.20.58.80">
    <property type="entry name" value="Phosphotransferase system, lactose/cellobiose-type IIA subunit"/>
    <property type="match status" value="1"/>
</dbReference>
<evidence type="ECO:0000256" key="1">
    <source>
        <dbReference type="ARBA" id="ARBA00022448"/>
    </source>
</evidence>
<dbReference type="GO" id="GO:0016740">
    <property type="term" value="F:transferase activity"/>
    <property type="evidence" value="ECO:0007669"/>
    <property type="project" value="UniProtKB-KW"/>
</dbReference>
<organism evidence="6 7">
    <name type="scientific">Limosilactobacillus secaliphilus</name>
    <dbReference type="NCBI Taxonomy" id="396268"/>
    <lineage>
        <taxon>Bacteria</taxon>
        <taxon>Bacillati</taxon>
        <taxon>Bacillota</taxon>
        <taxon>Bacilli</taxon>
        <taxon>Lactobacillales</taxon>
        <taxon>Lactobacillaceae</taxon>
        <taxon>Limosilactobacillus</taxon>
    </lineage>
</organism>
<gene>
    <name evidence="6" type="ORF">IV45_GL000710</name>
</gene>
<evidence type="ECO:0000256" key="4">
    <source>
        <dbReference type="ARBA" id="ARBA00022683"/>
    </source>
</evidence>